<protein>
    <submittedName>
        <fullName evidence="1">Uncharacterized protein</fullName>
    </submittedName>
</protein>
<sequence length="98" mass="11739">MIANKIRFIERDFYRKVMYENSEFLSEDQIDKILDSADVPWEDITFKFYDNGSMEIFDNNTEQLISIQDLRGAAYDFYVRQRIRIIRSNLQAKILQSA</sequence>
<dbReference type="Proteomes" id="UP001589619">
    <property type="component" value="Unassembled WGS sequence"/>
</dbReference>
<accession>A0ABV5W8M7</accession>
<comment type="caution">
    <text evidence="1">The sequence shown here is derived from an EMBL/GenBank/DDBJ whole genome shotgun (WGS) entry which is preliminary data.</text>
</comment>
<evidence type="ECO:0000313" key="1">
    <source>
        <dbReference type="EMBL" id="MFB9756925.1"/>
    </source>
</evidence>
<evidence type="ECO:0000313" key="2">
    <source>
        <dbReference type="Proteomes" id="UP001589619"/>
    </source>
</evidence>
<reference evidence="1 2" key="1">
    <citation type="submission" date="2024-09" db="EMBL/GenBank/DDBJ databases">
        <authorList>
            <person name="Sun Q."/>
            <person name="Mori K."/>
        </authorList>
    </citation>
    <scope>NUCLEOTIDE SEQUENCE [LARGE SCALE GENOMIC DNA]</scope>
    <source>
        <strain evidence="1 2">JCM 12520</strain>
    </source>
</reference>
<gene>
    <name evidence="1" type="ORF">ACFFNY_35610</name>
</gene>
<dbReference type="RefSeq" id="WP_344906408.1">
    <property type="nucleotide sequence ID" value="NZ_BAAAYO010000003.1"/>
</dbReference>
<dbReference type="EMBL" id="JBHMAG010000030">
    <property type="protein sequence ID" value="MFB9756925.1"/>
    <property type="molecule type" value="Genomic_DNA"/>
</dbReference>
<name>A0ABV5W8M7_9BACL</name>
<organism evidence="1 2">
    <name type="scientific">Paenibacillus hodogayensis</name>
    <dbReference type="NCBI Taxonomy" id="279208"/>
    <lineage>
        <taxon>Bacteria</taxon>
        <taxon>Bacillati</taxon>
        <taxon>Bacillota</taxon>
        <taxon>Bacilli</taxon>
        <taxon>Bacillales</taxon>
        <taxon>Paenibacillaceae</taxon>
        <taxon>Paenibacillus</taxon>
    </lineage>
</organism>
<proteinExistence type="predicted"/>
<keyword evidence="2" id="KW-1185">Reference proteome</keyword>